<keyword evidence="1" id="KW-0732">Signal</keyword>
<dbReference type="InterPro" id="IPR006558">
    <property type="entry name" value="LamG-like"/>
</dbReference>
<dbReference type="Pfam" id="PF13385">
    <property type="entry name" value="Laminin_G_3"/>
    <property type="match status" value="3"/>
</dbReference>
<name>A0A2H0UNB5_9BACT</name>
<feature type="non-terminal residue" evidence="4">
    <location>
        <position position="1"/>
    </location>
</feature>
<feature type="domain" description="LamG-like jellyroll fold" evidence="3">
    <location>
        <begin position="71"/>
        <end position="212"/>
    </location>
</feature>
<keyword evidence="2" id="KW-1015">Disulfide bond</keyword>
<evidence type="ECO:0000313" key="4">
    <source>
        <dbReference type="EMBL" id="PIR87245.1"/>
    </source>
</evidence>
<organism evidence="4 5">
    <name type="scientific">Candidatus Harrisonbacteria bacterium CG10_big_fil_rev_8_21_14_0_10_49_15</name>
    <dbReference type="NCBI Taxonomy" id="1974587"/>
    <lineage>
        <taxon>Bacteria</taxon>
        <taxon>Candidatus Harrisoniibacteriota</taxon>
    </lineage>
</organism>
<dbReference type="AlphaFoldDB" id="A0A2H0UNB5"/>
<evidence type="ECO:0000256" key="2">
    <source>
        <dbReference type="ARBA" id="ARBA00023157"/>
    </source>
</evidence>
<comment type="caution">
    <text evidence="4">The sequence shown here is derived from an EMBL/GenBank/DDBJ whole genome shotgun (WGS) entry which is preliminary data.</text>
</comment>
<dbReference type="InterPro" id="IPR013320">
    <property type="entry name" value="ConA-like_dom_sf"/>
</dbReference>
<reference evidence="5" key="1">
    <citation type="submission" date="2017-09" db="EMBL/GenBank/DDBJ databases">
        <title>Depth-based differentiation of microbial function through sediment-hosted aquifers and enrichment of novel symbionts in the deep terrestrial subsurface.</title>
        <authorList>
            <person name="Probst A.J."/>
            <person name="Ladd B."/>
            <person name="Jarett J.K."/>
            <person name="Geller-Mcgrath D.E."/>
            <person name="Sieber C.M.K."/>
            <person name="Emerson J.B."/>
            <person name="Anantharaman K."/>
            <person name="Thomas B.C."/>
            <person name="Malmstrom R."/>
            <person name="Stieglmeier M."/>
            <person name="Klingl A."/>
            <person name="Woyke T."/>
            <person name="Ryan C.M."/>
            <person name="Banfield J.F."/>
        </authorList>
    </citation>
    <scope>NUCLEOTIDE SEQUENCE [LARGE SCALE GENOMIC DNA]</scope>
</reference>
<proteinExistence type="predicted"/>
<evidence type="ECO:0000256" key="1">
    <source>
        <dbReference type="ARBA" id="ARBA00022729"/>
    </source>
</evidence>
<dbReference type="PANTHER" id="PTHR47635:SF2">
    <property type="entry name" value="LAMG-LIKE JELLYROLL FOLD DOMAIN-CONTAINING PROTEIN"/>
    <property type="match status" value="1"/>
</dbReference>
<dbReference type="PANTHER" id="PTHR47635">
    <property type="entry name" value="CUB DOMAIN-CONTAINING PROTEIN"/>
    <property type="match status" value="1"/>
</dbReference>
<evidence type="ECO:0000259" key="3">
    <source>
        <dbReference type="SMART" id="SM00560"/>
    </source>
</evidence>
<protein>
    <recommendedName>
        <fullName evidence="3">LamG-like jellyroll fold domain-containing protein</fullName>
    </recommendedName>
</protein>
<dbReference type="SMART" id="SM00560">
    <property type="entry name" value="LamGL"/>
    <property type="match status" value="2"/>
</dbReference>
<sequence length="666" mass="72079">PPNNLGLVAYYSFEDGSGSTATDFSGNGNTGTLTNMEAADWVDGKIGKALSFGGVDEYVDISGSNLSTLSSSFTLATWAKFNNVNGAFLIEKASPNNGANFYIWWSANDIGLGNSWIFGFRNSQNTAWKDHAYVNTPTAGIWYHVVFVFDDSGNTANLYLDGALVKSEAETDSPYYGSENLKIATNSNADSSYSLNGQIDEVRIYNRALSATEVASLYERTSQAKITSPTNDGLVGYWSFEDATGTKATDFSGNGNTGTLTNMEAADWVAGKRGKALSFDGVDDYVVTSGFTVPMFGTHTISFWGRIIAYDSNGTIFVSSKDSSGTKSFYQIGSNLGTYGGNQTGYVPFDNLSSGNNDNIWRHYTYVFNSTASSAQLFINGTQHGATKTYSTAISNNLKKIYIGSYASTDGWNLNGSIDDVRIYNRALSQAEITKLYNETAVRVNASQNNRLTEGLVGLWSFNGQDVDTTTAYDRSGQGGNSTILNPPHTPTFVSGKVGQALNFDNDDPDSSGVAGIKQYISITHTSALDPSTGMSVSVWVRQTSNVKQTAGIIDKNRTNSWALYFEESVNKIAFNWKGTEVIKSGYDLNEWYHIVGTWDGSTQIIYVDGALANQTANSSTPTGTDNILVGKLSDGFNLYGQVDEVRVYNRALSAAEVLQLYNLGR</sequence>
<gene>
    <name evidence="4" type="ORF">COU11_01440</name>
</gene>
<dbReference type="EMBL" id="PFBD01000014">
    <property type="protein sequence ID" value="PIR87245.1"/>
    <property type="molecule type" value="Genomic_DNA"/>
</dbReference>
<evidence type="ECO:0000313" key="5">
    <source>
        <dbReference type="Proteomes" id="UP000229526"/>
    </source>
</evidence>
<dbReference type="Gene3D" id="2.60.120.200">
    <property type="match status" value="3"/>
</dbReference>
<dbReference type="SUPFAM" id="SSF49899">
    <property type="entry name" value="Concanavalin A-like lectins/glucanases"/>
    <property type="match status" value="3"/>
</dbReference>
<dbReference type="Proteomes" id="UP000229526">
    <property type="component" value="Unassembled WGS sequence"/>
</dbReference>
<feature type="domain" description="LamG-like jellyroll fold" evidence="3">
    <location>
        <begin position="533"/>
        <end position="656"/>
    </location>
</feature>
<accession>A0A2H0UNB5</accession>